<name>A0ABR3H7U6_LOXSC</name>
<dbReference type="PROSITE" id="PS00268">
    <property type="entry name" value="CECROPIN"/>
    <property type="match status" value="1"/>
</dbReference>
<keyword evidence="7" id="KW-0732">Signal</keyword>
<reference evidence="8 9" key="1">
    <citation type="submission" date="2024-06" db="EMBL/GenBank/DDBJ databases">
        <title>A chromosome-level genome assembly of beet webworm, Loxostege sticticalis.</title>
        <authorList>
            <person name="Zhang Y."/>
        </authorList>
    </citation>
    <scope>NUCLEOTIDE SEQUENCE [LARGE SCALE GENOMIC DNA]</scope>
    <source>
        <strain evidence="8">AQ026</strain>
        <tissue evidence="8">Whole body</tissue>
    </source>
</reference>
<gene>
    <name evidence="8" type="ORF">ABMA27_009408</name>
</gene>
<dbReference type="Proteomes" id="UP001549920">
    <property type="component" value="Unassembled WGS sequence"/>
</dbReference>
<dbReference type="InterPro" id="IPR000875">
    <property type="entry name" value="CecC-like"/>
</dbReference>
<evidence type="ECO:0000256" key="4">
    <source>
        <dbReference type="ARBA" id="ARBA00022529"/>
    </source>
</evidence>
<protein>
    <submittedName>
        <fullName evidence="8">Uncharacterized protein</fullName>
    </submittedName>
</protein>
<sequence length="66" mass="7229">MDFYKLLFTVLACFMALSSVSAAPSPRWNPFKKLERVGQNIRDGIIKAAPAVQVVGEAATIYKLGK</sequence>
<evidence type="ECO:0000256" key="7">
    <source>
        <dbReference type="SAM" id="SignalP"/>
    </source>
</evidence>
<evidence type="ECO:0000256" key="6">
    <source>
        <dbReference type="ARBA" id="ARBA00022859"/>
    </source>
</evidence>
<evidence type="ECO:0000256" key="1">
    <source>
        <dbReference type="ARBA" id="ARBA00004613"/>
    </source>
</evidence>
<evidence type="ECO:0000256" key="2">
    <source>
        <dbReference type="ARBA" id="ARBA00010680"/>
    </source>
</evidence>
<keyword evidence="9" id="KW-1185">Reference proteome</keyword>
<feature type="chain" id="PRO_5047522501" evidence="7">
    <location>
        <begin position="23"/>
        <end position="66"/>
    </location>
</feature>
<comment type="subcellular location">
    <subcellularLocation>
        <location evidence="1">Secreted</location>
    </subcellularLocation>
</comment>
<dbReference type="EMBL" id="JBEUOH010000024">
    <property type="protein sequence ID" value="KAL0860870.1"/>
    <property type="molecule type" value="Genomic_DNA"/>
</dbReference>
<dbReference type="Pfam" id="PF00272">
    <property type="entry name" value="Cecropin"/>
    <property type="match status" value="1"/>
</dbReference>
<evidence type="ECO:0000313" key="9">
    <source>
        <dbReference type="Proteomes" id="UP001549920"/>
    </source>
</evidence>
<accession>A0ABR3H7U6</accession>
<keyword evidence="5" id="KW-0399">Innate immunity</keyword>
<keyword evidence="3" id="KW-0964">Secreted</keyword>
<comment type="similarity">
    <text evidence="2">Belongs to the cecropin family.</text>
</comment>
<proteinExistence type="inferred from homology"/>
<comment type="caution">
    <text evidence="8">The sequence shown here is derived from an EMBL/GenBank/DDBJ whole genome shotgun (WGS) entry which is preliminary data.</text>
</comment>
<evidence type="ECO:0000256" key="3">
    <source>
        <dbReference type="ARBA" id="ARBA00022525"/>
    </source>
</evidence>
<keyword evidence="6" id="KW-0391">Immunity</keyword>
<feature type="signal peptide" evidence="7">
    <location>
        <begin position="1"/>
        <end position="22"/>
    </location>
</feature>
<evidence type="ECO:0000313" key="8">
    <source>
        <dbReference type="EMBL" id="KAL0860870.1"/>
    </source>
</evidence>
<organism evidence="8 9">
    <name type="scientific">Loxostege sticticalis</name>
    <name type="common">Beet webworm moth</name>
    <dbReference type="NCBI Taxonomy" id="481309"/>
    <lineage>
        <taxon>Eukaryota</taxon>
        <taxon>Metazoa</taxon>
        <taxon>Ecdysozoa</taxon>
        <taxon>Arthropoda</taxon>
        <taxon>Hexapoda</taxon>
        <taxon>Insecta</taxon>
        <taxon>Pterygota</taxon>
        <taxon>Neoptera</taxon>
        <taxon>Endopterygota</taxon>
        <taxon>Lepidoptera</taxon>
        <taxon>Glossata</taxon>
        <taxon>Ditrysia</taxon>
        <taxon>Pyraloidea</taxon>
        <taxon>Crambidae</taxon>
        <taxon>Pyraustinae</taxon>
        <taxon>Loxostege</taxon>
    </lineage>
</organism>
<keyword evidence="4" id="KW-0929">Antimicrobial</keyword>
<evidence type="ECO:0000256" key="5">
    <source>
        <dbReference type="ARBA" id="ARBA00022588"/>
    </source>
</evidence>